<evidence type="ECO:0008006" key="4">
    <source>
        <dbReference type="Google" id="ProtNLM"/>
    </source>
</evidence>
<evidence type="ECO:0000313" key="3">
    <source>
        <dbReference type="Proteomes" id="UP000199077"/>
    </source>
</evidence>
<feature type="compositionally biased region" description="Basic residues" evidence="1">
    <location>
        <begin position="7"/>
        <end position="21"/>
    </location>
</feature>
<sequence length="250" mass="26897">MSQPYQGRHRNVSTRGRRAHRSSSGLTKAIRRPAVTSSVLLAVVATTAAGYQAADERQTGAAAFTVSTEAIAQANELADAQIEDTARLAADRNNTNASIAAAQEKDRVAAIAAAKAADKARREAAKKVAREKARKALAAKKQAILANAQADPRAAARALMPEFGFDDSQWSCLDNLWMGESGWRYTAENSSSGAYGIPQSLPGSKMATIASDWRTNPVTQIRWGLKYIKSSYGTPCGAWGAWQSRSPHWY</sequence>
<dbReference type="SUPFAM" id="SSF53955">
    <property type="entry name" value="Lysozyme-like"/>
    <property type="match status" value="1"/>
</dbReference>
<feature type="region of interest" description="Disordered" evidence="1">
    <location>
        <begin position="1"/>
        <end position="29"/>
    </location>
</feature>
<dbReference type="Proteomes" id="UP000199077">
    <property type="component" value="Chromosome I"/>
</dbReference>
<name>A0A1H0S3B9_9MICO</name>
<proteinExistence type="predicted"/>
<dbReference type="RefSeq" id="WP_091785193.1">
    <property type="nucleotide sequence ID" value="NZ_LT629711.1"/>
</dbReference>
<dbReference type="EMBL" id="LT629711">
    <property type="protein sequence ID" value="SDP36210.1"/>
    <property type="molecule type" value="Genomic_DNA"/>
</dbReference>
<evidence type="ECO:0000313" key="2">
    <source>
        <dbReference type="EMBL" id="SDP36210.1"/>
    </source>
</evidence>
<reference evidence="3" key="1">
    <citation type="submission" date="2016-10" db="EMBL/GenBank/DDBJ databases">
        <authorList>
            <person name="Varghese N."/>
            <person name="Submissions S."/>
        </authorList>
    </citation>
    <scope>NUCLEOTIDE SEQUENCE [LARGE SCALE GENOMIC DNA]</scope>
    <source>
        <strain evidence="3">DSM 22329</strain>
    </source>
</reference>
<dbReference type="STRING" id="443156.SAMN04489867_2193"/>
<organism evidence="2 3">
    <name type="scientific">Pedococcus dokdonensis</name>
    <dbReference type="NCBI Taxonomy" id="443156"/>
    <lineage>
        <taxon>Bacteria</taxon>
        <taxon>Bacillati</taxon>
        <taxon>Actinomycetota</taxon>
        <taxon>Actinomycetes</taxon>
        <taxon>Micrococcales</taxon>
        <taxon>Intrasporangiaceae</taxon>
        <taxon>Pedococcus</taxon>
    </lineage>
</organism>
<dbReference type="InterPro" id="IPR023346">
    <property type="entry name" value="Lysozyme-like_dom_sf"/>
</dbReference>
<dbReference type="OrthoDB" id="9766277at2"/>
<dbReference type="AlphaFoldDB" id="A0A1H0S3B9"/>
<gene>
    <name evidence="2" type="ORF">SAMN04489867_2193</name>
</gene>
<evidence type="ECO:0000256" key="1">
    <source>
        <dbReference type="SAM" id="MobiDB-lite"/>
    </source>
</evidence>
<protein>
    <recommendedName>
        <fullName evidence="4">Transglycosylase SLT domain-containing protein</fullName>
    </recommendedName>
</protein>
<accession>A0A1H0S3B9</accession>
<keyword evidence="3" id="KW-1185">Reference proteome</keyword>